<name>A0ABW0SW26_9GAMM</name>
<feature type="transmembrane region" description="Helical" evidence="1">
    <location>
        <begin position="67"/>
        <end position="87"/>
    </location>
</feature>
<feature type="transmembrane region" description="Helical" evidence="1">
    <location>
        <begin position="550"/>
        <end position="571"/>
    </location>
</feature>
<dbReference type="InterPro" id="IPR038765">
    <property type="entry name" value="Papain-like_cys_pep_sf"/>
</dbReference>
<dbReference type="PANTHER" id="PTHR42736:SF1">
    <property type="entry name" value="PROTEIN-GLUTAMINE GAMMA-GLUTAMYLTRANSFERASE"/>
    <property type="match status" value="1"/>
</dbReference>
<dbReference type="SUPFAM" id="SSF54001">
    <property type="entry name" value="Cysteine proteinases"/>
    <property type="match status" value="1"/>
</dbReference>
<evidence type="ECO:0000256" key="1">
    <source>
        <dbReference type="SAM" id="Phobius"/>
    </source>
</evidence>
<sequence length="660" mass="73440">MRSPASRRKAVEPPIDLRAFDLLSLTMALVLGLHAPHLPWWLSMALALTLGWRWWQRRRQAGRVPRWLKLPLLALLTQAVIVQYGSIFGREPGSALAVGLLILKLLETETARDARVGSSFACFGLMTALLFDQGLLATIVVALGLLPALATLRALEPGQAPTSLARGLLPGLALSAAALPLALLAFLLVPRLSSPLWGAPSPGPARTGLSNSMSPGNFTDLLTDDHPAMRVSFDGAPPPANLRYFRAYVMWNFDGRSWRYRDARYAVPREPATLEADGAIQYRISLQPTHQRVLPTLDMPLQAPAQASLQADREVLADKPVNDELSYSARSALRYRLQSTLDERSRHRGLQLPAGFNPRTRALAAQWRQRYGDDDAAIVQAALTLFHDGGFRYTLAPAPLGRDSVDDFLFDTHEGFCEHYSSAFTVLMRAAGIPSRVVTGYQGGYWNKFGQYLLVRYSDAHAWSEVWLAGRGWVRIDPTGAVRPERVSLGAAAAAGDQLPWYRNDWLQGLRNRWDIVNHWWDQGVIGFDALRQRGLLTPFGVRDTDTATLGVLLAISSVLFIAIGLAWTLLRRWPRDPLQDALRELERKLARAGVARGLAEGPQHYLSRAARALPGQRDELARLMSCYLELRYAHDEPPPESLRTFQRAMRDFRVVNVVK</sequence>
<dbReference type="RefSeq" id="WP_377326433.1">
    <property type="nucleotide sequence ID" value="NZ_JBHSNG010000007.1"/>
</dbReference>
<feature type="transmembrane region" description="Helical" evidence="1">
    <location>
        <begin position="135"/>
        <end position="155"/>
    </location>
</feature>
<comment type="caution">
    <text evidence="3">The sequence shown here is derived from an EMBL/GenBank/DDBJ whole genome shotgun (WGS) entry which is preliminary data.</text>
</comment>
<accession>A0ABW0SW26</accession>
<dbReference type="InterPro" id="IPR002931">
    <property type="entry name" value="Transglutaminase-like"/>
</dbReference>
<evidence type="ECO:0000313" key="4">
    <source>
        <dbReference type="Proteomes" id="UP001596111"/>
    </source>
</evidence>
<dbReference type="InterPro" id="IPR021878">
    <property type="entry name" value="TgpA_N"/>
</dbReference>
<feature type="transmembrane region" description="Helical" evidence="1">
    <location>
        <begin position="167"/>
        <end position="189"/>
    </location>
</feature>
<evidence type="ECO:0000259" key="2">
    <source>
        <dbReference type="SMART" id="SM00460"/>
    </source>
</evidence>
<keyword evidence="1" id="KW-0472">Membrane</keyword>
<dbReference type="Pfam" id="PF01841">
    <property type="entry name" value="Transglut_core"/>
    <property type="match status" value="1"/>
</dbReference>
<reference evidence="4" key="1">
    <citation type="journal article" date="2019" name="Int. J. Syst. Evol. Microbiol.">
        <title>The Global Catalogue of Microorganisms (GCM) 10K type strain sequencing project: providing services to taxonomists for standard genome sequencing and annotation.</title>
        <authorList>
            <consortium name="The Broad Institute Genomics Platform"/>
            <consortium name="The Broad Institute Genome Sequencing Center for Infectious Disease"/>
            <person name="Wu L."/>
            <person name="Ma J."/>
        </authorList>
    </citation>
    <scope>NUCLEOTIDE SEQUENCE [LARGE SCALE GENOMIC DNA]</scope>
    <source>
        <strain evidence="4">CGMCC 1.13587</strain>
    </source>
</reference>
<gene>
    <name evidence="3" type="ORF">ACFPPB_09010</name>
</gene>
<dbReference type="Pfam" id="PF13559">
    <property type="entry name" value="DUF4129"/>
    <property type="match status" value="1"/>
</dbReference>
<dbReference type="Proteomes" id="UP001596111">
    <property type="component" value="Unassembled WGS sequence"/>
</dbReference>
<proteinExistence type="predicted"/>
<dbReference type="PANTHER" id="PTHR42736">
    <property type="entry name" value="PROTEIN-GLUTAMINE GAMMA-GLUTAMYLTRANSFERASE"/>
    <property type="match status" value="1"/>
</dbReference>
<dbReference type="SMART" id="SM00460">
    <property type="entry name" value="TGc"/>
    <property type="match status" value="1"/>
</dbReference>
<protein>
    <submittedName>
        <fullName evidence="3">DUF3488 and DUF4129 domain-containing transglutaminase family protein</fullName>
    </submittedName>
</protein>
<keyword evidence="1" id="KW-1133">Transmembrane helix</keyword>
<dbReference type="InterPro" id="IPR025403">
    <property type="entry name" value="TgpA-like_C"/>
</dbReference>
<feature type="domain" description="Transglutaminase-like" evidence="2">
    <location>
        <begin position="409"/>
        <end position="480"/>
    </location>
</feature>
<dbReference type="EMBL" id="JBHSNG010000007">
    <property type="protein sequence ID" value="MFC5581246.1"/>
    <property type="molecule type" value="Genomic_DNA"/>
</dbReference>
<organism evidence="3 4">
    <name type="scientific">Rhodanobacter terrae</name>
    <dbReference type="NCBI Taxonomy" id="418647"/>
    <lineage>
        <taxon>Bacteria</taxon>
        <taxon>Pseudomonadati</taxon>
        <taxon>Pseudomonadota</taxon>
        <taxon>Gammaproteobacteria</taxon>
        <taxon>Lysobacterales</taxon>
        <taxon>Rhodanobacteraceae</taxon>
        <taxon>Rhodanobacter</taxon>
    </lineage>
</organism>
<dbReference type="Gene3D" id="3.10.620.30">
    <property type="match status" value="1"/>
</dbReference>
<keyword evidence="1" id="KW-0812">Transmembrane</keyword>
<evidence type="ECO:0000313" key="3">
    <source>
        <dbReference type="EMBL" id="MFC5581246.1"/>
    </source>
</evidence>
<dbReference type="Pfam" id="PF11992">
    <property type="entry name" value="TgpA_N"/>
    <property type="match status" value="1"/>
</dbReference>
<keyword evidence="4" id="KW-1185">Reference proteome</keyword>
<dbReference type="InterPro" id="IPR052901">
    <property type="entry name" value="Bact_TGase-like"/>
</dbReference>